<dbReference type="OrthoDB" id="429527at2759"/>
<evidence type="ECO:0000313" key="1">
    <source>
        <dbReference type="EMBL" id="CAE7386176.1"/>
    </source>
</evidence>
<organism evidence="1 2">
    <name type="scientific">Symbiodinium natans</name>
    <dbReference type="NCBI Taxonomy" id="878477"/>
    <lineage>
        <taxon>Eukaryota</taxon>
        <taxon>Sar</taxon>
        <taxon>Alveolata</taxon>
        <taxon>Dinophyceae</taxon>
        <taxon>Suessiales</taxon>
        <taxon>Symbiodiniaceae</taxon>
        <taxon>Symbiodinium</taxon>
    </lineage>
</organism>
<dbReference type="EMBL" id="CAJNDS010002234">
    <property type="protein sequence ID" value="CAE7386176.1"/>
    <property type="molecule type" value="Genomic_DNA"/>
</dbReference>
<dbReference type="Proteomes" id="UP000604046">
    <property type="component" value="Unassembled WGS sequence"/>
</dbReference>
<accession>A0A812Q5X3</accession>
<evidence type="ECO:0000313" key="2">
    <source>
        <dbReference type="Proteomes" id="UP000604046"/>
    </source>
</evidence>
<reference evidence="1" key="1">
    <citation type="submission" date="2021-02" db="EMBL/GenBank/DDBJ databases">
        <authorList>
            <person name="Dougan E. K."/>
            <person name="Rhodes N."/>
            <person name="Thang M."/>
            <person name="Chan C."/>
        </authorList>
    </citation>
    <scope>NUCLEOTIDE SEQUENCE</scope>
</reference>
<proteinExistence type="predicted"/>
<sequence length="170" mass="18588">MGVLSSDARTFTKSSNKGRLSIICENRVHFSGVERYAVQFTEGELCSADGVGFILSSDLPCTKNIQRIVSVFANRTGRICVRVHEEVERCSQRVKCLEVGDWLEVISDLDNQTVSFVVYPQDGSRPSWATISFAEILSKARGRIAGLPRAPCGYLAVVIKCLGVSVKLGS</sequence>
<name>A0A812Q5X3_9DINO</name>
<comment type="caution">
    <text evidence="1">The sequence shown here is derived from an EMBL/GenBank/DDBJ whole genome shotgun (WGS) entry which is preliminary data.</text>
</comment>
<protein>
    <submittedName>
        <fullName evidence="1">Uncharacterized protein</fullName>
    </submittedName>
</protein>
<dbReference type="AlphaFoldDB" id="A0A812Q5X3"/>
<gene>
    <name evidence="1" type="ORF">SNAT2548_LOCUS21062</name>
</gene>
<keyword evidence="2" id="KW-1185">Reference proteome</keyword>